<protein>
    <submittedName>
        <fullName evidence="2">Uncharacterized protein</fullName>
    </submittedName>
</protein>
<reference evidence="2 3" key="1">
    <citation type="submission" date="2023-11" db="EMBL/GenBank/DDBJ databases">
        <title>Paucibacter sp. nov., isolated from fresh soil in Korea.</title>
        <authorList>
            <person name="Le N.T.T."/>
        </authorList>
    </citation>
    <scope>NUCLEOTIDE SEQUENCE [LARGE SCALE GENOMIC DNA]</scope>
    <source>
        <strain evidence="2 3">R3-3</strain>
    </source>
</reference>
<proteinExistence type="predicted"/>
<evidence type="ECO:0000256" key="1">
    <source>
        <dbReference type="SAM" id="MobiDB-lite"/>
    </source>
</evidence>
<organism evidence="2 3">
    <name type="scientific">Roseateles agri</name>
    <dbReference type="NCBI Taxonomy" id="3098619"/>
    <lineage>
        <taxon>Bacteria</taxon>
        <taxon>Pseudomonadati</taxon>
        <taxon>Pseudomonadota</taxon>
        <taxon>Betaproteobacteria</taxon>
        <taxon>Burkholderiales</taxon>
        <taxon>Sphaerotilaceae</taxon>
        <taxon>Roseateles</taxon>
    </lineage>
</organism>
<evidence type="ECO:0000313" key="3">
    <source>
        <dbReference type="Proteomes" id="UP001285263"/>
    </source>
</evidence>
<keyword evidence="3" id="KW-1185">Reference proteome</keyword>
<comment type="caution">
    <text evidence="2">The sequence shown here is derived from an EMBL/GenBank/DDBJ whole genome shotgun (WGS) entry which is preliminary data.</text>
</comment>
<name>A0ABU5DQX1_9BURK</name>
<gene>
    <name evidence="2" type="ORF">SNE35_29755</name>
</gene>
<evidence type="ECO:0000313" key="2">
    <source>
        <dbReference type="EMBL" id="MDY0748721.1"/>
    </source>
</evidence>
<dbReference type="EMBL" id="JAXCLA010000011">
    <property type="protein sequence ID" value="MDY0748721.1"/>
    <property type="molecule type" value="Genomic_DNA"/>
</dbReference>
<dbReference type="Proteomes" id="UP001285263">
    <property type="component" value="Unassembled WGS sequence"/>
</dbReference>
<sequence length="40" mass="4410">MFILPLRLPDEADPAFAPGRITPTENMHQPKIPPASTLLL</sequence>
<accession>A0ABU5DQX1</accession>
<feature type="region of interest" description="Disordered" evidence="1">
    <location>
        <begin position="14"/>
        <end position="40"/>
    </location>
</feature>